<keyword evidence="3" id="KW-1185">Reference proteome</keyword>
<gene>
    <name evidence="2" type="ORF">Anas_07269</name>
</gene>
<accession>A0A5N5SYD3</accession>
<feature type="region of interest" description="Disordered" evidence="1">
    <location>
        <begin position="1"/>
        <end position="106"/>
    </location>
</feature>
<proteinExistence type="predicted"/>
<reference evidence="2 3" key="1">
    <citation type="journal article" date="2019" name="PLoS Biol.">
        <title>Sex chromosomes control vertical transmission of feminizing Wolbachia symbionts in an isopod.</title>
        <authorList>
            <person name="Becking T."/>
            <person name="Chebbi M.A."/>
            <person name="Giraud I."/>
            <person name="Moumen B."/>
            <person name="Laverre T."/>
            <person name="Caubet Y."/>
            <person name="Peccoud J."/>
            <person name="Gilbert C."/>
            <person name="Cordaux R."/>
        </authorList>
    </citation>
    <scope>NUCLEOTIDE SEQUENCE [LARGE SCALE GENOMIC DNA]</scope>
    <source>
        <strain evidence="2">ANa2</strain>
        <tissue evidence="2">Whole body excluding digestive tract and cuticle</tissue>
    </source>
</reference>
<comment type="caution">
    <text evidence="2">The sequence shown here is derived from an EMBL/GenBank/DDBJ whole genome shotgun (WGS) entry which is preliminary data.</text>
</comment>
<feature type="compositionally biased region" description="Basic residues" evidence="1">
    <location>
        <begin position="1"/>
        <end position="10"/>
    </location>
</feature>
<feature type="compositionally biased region" description="Polar residues" evidence="1">
    <location>
        <begin position="54"/>
        <end position="106"/>
    </location>
</feature>
<dbReference type="EMBL" id="SEYY01018556">
    <property type="protein sequence ID" value="KAB7499226.1"/>
    <property type="molecule type" value="Genomic_DNA"/>
</dbReference>
<protein>
    <submittedName>
        <fullName evidence="2">Uncharacterized protein</fullName>
    </submittedName>
</protein>
<evidence type="ECO:0000313" key="2">
    <source>
        <dbReference type="EMBL" id="KAB7499226.1"/>
    </source>
</evidence>
<feature type="compositionally biased region" description="Polar residues" evidence="1">
    <location>
        <begin position="16"/>
        <end position="41"/>
    </location>
</feature>
<evidence type="ECO:0000256" key="1">
    <source>
        <dbReference type="SAM" id="MobiDB-lite"/>
    </source>
</evidence>
<dbReference type="AlphaFoldDB" id="A0A5N5SYD3"/>
<sequence length="225" mass="25142">MFRQRLKGGHRVGANSKVSSTPQNVDLNSPSLPQVSSQDWYPQTPYGNIEGSRNVKTSDISESSGYHHSTQNTQPQSTKHYQYGSQMQNGSNLQNQGQDAWNWGSEDNWNDWGNSDSYFINANNNNNQPTTSYEDQSFISEDQSGAFSAQSTAQISNTVETNNNVPLHYSEETSSCKVENISDHSQTLDKDYGSVHIHNTLRNNSSHDLNEIATSYNTESTEGYI</sequence>
<organism evidence="2 3">
    <name type="scientific">Armadillidium nasatum</name>
    <dbReference type="NCBI Taxonomy" id="96803"/>
    <lineage>
        <taxon>Eukaryota</taxon>
        <taxon>Metazoa</taxon>
        <taxon>Ecdysozoa</taxon>
        <taxon>Arthropoda</taxon>
        <taxon>Crustacea</taxon>
        <taxon>Multicrustacea</taxon>
        <taxon>Malacostraca</taxon>
        <taxon>Eumalacostraca</taxon>
        <taxon>Peracarida</taxon>
        <taxon>Isopoda</taxon>
        <taxon>Oniscidea</taxon>
        <taxon>Crinocheta</taxon>
        <taxon>Armadillidiidae</taxon>
        <taxon>Armadillidium</taxon>
    </lineage>
</organism>
<dbReference type="Proteomes" id="UP000326759">
    <property type="component" value="Unassembled WGS sequence"/>
</dbReference>
<name>A0A5N5SYD3_9CRUS</name>
<evidence type="ECO:0000313" key="3">
    <source>
        <dbReference type="Proteomes" id="UP000326759"/>
    </source>
</evidence>